<dbReference type="EnsemblMetazoa" id="BGLB034930-RA">
    <property type="protein sequence ID" value="BGLB034930-PA"/>
    <property type="gene ID" value="BGLB034930"/>
</dbReference>
<proteinExistence type="predicted"/>
<dbReference type="AlphaFoldDB" id="A0A2C9LUA2"/>
<name>A0A2C9LUA2_BIOGL</name>
<evidence type="ECO:0000313" key="1">
    <source>
        <dbReference type="EnsemblMetazoa" id="BGLB034930-PA"/>
    </source>
</evidence>
<dbReference type="VEuPathDB" id="VectorBase:BGLB034930"/>
<reference evidence="1" key="1">
    <citation type="submission" date="2020-05" db="UniProtKB">
        <authorList>
            <consortium name="EnsemblMetazoa"/>
        </authorList>
    </citation>
    <scope>IDENTIFICATION</scope>
    <source>
        <strain evidence="1">BB02</strain>
    </source>
</reference>
<dbReference type="KEGG" id="bgt:106077525"/>
<accession>A0A2C9LUA2</accession>
<dbReference type="VEuPathDB" id="VectorBase:BGLAX_032678"/>
<protein>
    <submittedName>
        <fullName evidence="1">Uncharacterized protein</fullName>
    </submittedName>
</protein>
<sequence>FTISMDLTVLNDYVPFLVHLLCDKDNVALTFIYHETKYYKLLKDDAFTSVSPCYSIPNSSIFKFRGCIEKQNKDYIRIGLDTSCLEERNLDFNGFFSISLYNTKNNDYLLIGSSEITSNKEKMNRDYITVQISFLEELIGSDEFLVQWKIYTLSQPSNNKQSIEKGSINSIKDLVSQLSKYFNDAQQTESHLEFINNEMLLCQEHQYDNRERLEVIEKQCLNLNQTIFEILQKVNCTAEKLFKRDLSHSNTSTKTKICYSPNSEESINESLFTFDSQHIGEARCESLSSECDSTISRSEICDIPIRKGRSRPHVQERKDAETQTHLLN</sequence>
<evidence type="ECO:0000313" key="2">
    <source>
        <dbReference type="Proteomes" id="UP000076420"/>
    </source>
</evidence>
<organism evidence="1 2">
    <name type="scientific">Biomphalaria glabrata</name>
    <name type="common">Bloodfluke planorb</name>
    <name type="synonym">Freshwater snail</name>
    <dbReference type="NCBI Taxonomy" id="6526"/>
    <lineage>
        <taxon>Eukaryota</taxon>
        <taxon>Metazoa</taxon>
        <taxon>Spiralia</taxon>
        <taxon>Lophotrochozoa</taxon>
        <taxon>Mollusca</taxon>
        <taxon>Gastropoda</taxon>
        <taxon>Heterobranchia</taxon>
        <taxon>Euthyneura</taxon>
        <taxon>Panpulmonata</taxon>
        <taxon>Hygrophila</taxon>
        <taxon>Lymnaeoidea</taxon>
        <taxon>Planorbidae</taxon>
        <taxon>Biomphalaria</taxon>
    </lineage>
</organism>
<gene>
    <name evidence="1" type="primary">106077525</name>
</gene>
<dbReference type="Proteomes" id="UP000076420">
    <property type="component" value="Unassembled WGS sequence"/>
</dbReference>
<dbReference type="OrthoDB" id="428577at2759"/>